<evidence type="ECO:0000256" key="8">
    <source>
        <dbReference type="ARBA" id="ARBA00023136"/>
    </source>
</evidence>
<keyword evidence="2" id="KW-1003">Cell membrane</keyword>
<reference evidence="10" key="1">
    <citation type="submission" date="2016-10" db="EMBL/GenBank/DDBJ databases">
        <title>Sequence of Gallionella enrichment culture.</title>
        <authorList>
            <person name="Poehlein A."/>
            <person name="Muehling M."/>
            <person name="Daniel R."/>
        </authorList>
    </citation>
    <scope>NUCLEOTIDE SEQUENCE</scope>
</reference>
<dbReference type="CDD" id="cd03215">
    <property type="entry name" value="ABC_Carb_Monos_II"/>
    <property type="match status" value="1"/>
</dbReference>
<dbReference type="GO" id="GO:0005524">
    <property type="term" value="F:ATP binding"/>
    <property type="evidence" value="ECO:0007669"/>
    <property type="project" value="UniProtKB-KW"/>
</dbReference>
<dbReference type="InterPro" id="IPR027417">
    <property type="entry name" value="P-loop_NTPase"/>
</dbReference>
<dbReference type="Pfam" id="PF00005">
    <property type="entry name" value="ABC_tran"/>
    <property type="match status" value="1"/>
</dbReference>
<dbReference type="EMBL" id="MLJW01000488">
    <property type="protein sequence ID" value="OIQ86293.1"/>
    <property type="molecule type" value="Genomic_DNA"/>
</dbReference>
<keyword evidence="8" id="KW-0472">Membrane</keyword>
<dbReference type="PANTHER" id="PTHR43790:SF3">
    <property type="entry name" value="D-ALLOSE IMPORT ATP-BINDING PROTEIN ALSA-RELATED"/>
    <property type="match status" value="1"/>
</dbReference>
<keyword evidence="7" id="KW-1278">Translocase</keyword>
<keyword evidence="6 10" id="KW-0067">ATP-binding</keyword>
<dbReference type="InterPro" id="IPR017871">
    <property type="entry name" value="ABC_transporter-like_CS"/>
</dbReference>
<dbReference type="SUPFAM" id="SSF52540">
    <property type="entry name" value="P-loop containing nucleoside triphosphate hydrolases"/>
    <property type="match status" value="1"/>
</dbReference>
<feature type="domain" description="ABC transporter" evidence="9">
    <location>
        <begin position="18"/>
        <end position="260"/>
    </location>
</feature>
<dbReference type="EC" id="3.6.3.17" evidence="10"/>
<evidence type="ECO:0000256" key="3">
    <source>
        <dbReference type="ARBA" id="ARBA00022597"/>
    </source>
</evidence>
<dbReference type="PANTHER" id="PTHR43790">
    <property type="entry name" value="CARBOHYDRATE TRANSPORT ATP-BINDING PROTEIN MG119-RELATED"/>
    <property type="match status" value="1"/>
</dbReference>
<sequence>MLGRSLGSAYPEKHFPDSDSPILISANELSAPGVHSASITVRAGEIVGLAGLVGSGRSEFARAIFQDSKASGGTVVLDGAALRSRSPRAALRRGLAMIPESRKELGLFLGRSIQENVTLSSLDSVSKFGWVLPGKERRAAAEVLERATVKRASFDVPVSALSGGNQQKVLIARTVLGKPKVLIADEPTRGVDVGSKRAIYDLLADLAQSGLAVIVISSDLEEVLGLAHRVLVMRSGRVVAELAGSQMTQQAVLESAFAEPTRNEGAHS</sequence>
<keyword evidence="10" id="KW-0378">Hydrolase</keyword>
<dbReference type="AlphaFoldDB" id="A0A1J5RDR7"/>
<dbReference type="Gene3D" id="3.40.50.300">
    <property type="entry name" value="P-loop containing nucleotide triphosphate hydrolases"/>
    <property type="match status" value="1"/>
</dbReference>
<evidence type="ECO:0000256" key="6">
    <source>
        <dbReference type="ARBA" id="ARBA00022840"/>
    </source>
</evidence>
<dbReference type="PROSITE" id="PS50893">
    <property type="entry name" value="ABC_TRANSPORTER_2"/>
    <property type="match status" value="1"/>
</dbReference>
<proteinExistence type="predicted"/>
<dbReference type="InterPro" id="IPR003593">
    <property type="entry name" value="AAA+_ATPase"/>
</dbReference>
<keyword evidence="3" id="KW-0762">Sugar transport</keyword>
<evidence type="ECO:0000256" key="5">
    <source>
        <dbReference type="ARBA" id="ARBA00022741"/>
    </source>
</evidence>
<evidence type="ECO:0000259" key="9">
    <source>
        <dbReference type="PROSITE" id="PS50893"/>
    </source>
</evidence>
<evidence type="ECO:0000256" key="4">
    <source>
        <dbReference type="ARBA" id="ARBA00022737"/>
    </source>
</evidence>
<evidence type="ECO:0000256" key="2">
    <source>
        <dbReference type="ARBA" id="ARBA00022475"/>
    </source>
</evidence>
<evidence type="ECO:0000313" key="10">
    <source>
        <dbReference type="EMBL" id="OIQ86293.1"/>
    </source>
</evidence>
<dbReference type="InterPro" id="IPR003439">
    <property type="entry name" value="ABC_transporter-like_ATP-bd"/>
</dbReference>
<dbReference type="SMART" id="SM00382">
    <property type="entry name" value="AAA"/>
    <property type="match status" value="1"/>
</dbReference>
<dbReference type="GO" id="GO:0016887">
    <property type="term" value="F:ATP hydrolysis activity"/>
    <property type="evidence" value="ECO:0007669"/>
    <property type="project" value="InterPro"/>
</dbReference>
<keyword evidence="5" id="KW-0547">Nucleotide-binding</keyword>
<protein>
    <submittedName>
        <fullName evidence="10">Ribose import ATP-binding protein RbsA</fullName>
        <ecNumber evidence="10">3.6.3.17</ecNumber>
    </submittedName>
</protein>
<evidence type="ECO:0000256" key="7">
    <source>
        <dbReference type="ARBA" id="ARBA00022967"/>
    </source>
</evidence>
<name>A0A1J5RDR7_9ZZZZ</name>
<keyword evidence="1" id="KW-0813">Transport</keyword>
<organism evidence="10">
    <name type="scientific">mine drainage metagenome</name>
    <dbReference type="NCBI Taxonomy" id="410659"/>
    <lineage>
        <taxon>unclassified sequences</taxon>
        <taxon>metagenomes</taxon>
        <taxon>ecological metagenomes</taxon>
    </lineage>
</organism>
<dbReference type="InterPro" id="IPR050107">
    <property type="entry name" value="ABC_carbohydrate_import_ATPase"/>
</dbReference>
<keyword evidence="4" id="KW-0677">Repeat</keyword>
<dbReference type="PROSITE" id="PS00211">
    <property type="entry name" value="ABC_TRANSPORTER_1"/>
    <property type="match status" value="1"/>
</dbReference>
<gene>
    <name evidence="10" type="primary">rbsA_3</name>
    <name evidence="10" type="ORF">GALL_318370</name>
</gene>
<accession>A0A1J5RDR7</accession>
<comment type="caution">
    <text evidence="10">The sequence shown here is derived from an EMBL/GenBank/DDBJ whole genome shotgun (WGS) entry which is preliminary data.</text>
</comment>
<evidence type="ECO:0000256" key="1">
    <source>
        <dbReference type="ARBA" id="ARBA00022448"/>
    </source>
</evidence>